<dbReference type="PANTHER" id="PTHR34319">
    <property type="entry name" value="MAJOR EXPORTED PROTEIN"/>
    <property type="match status" value="1"/>
</dbReference>
<organism evidence="2 3">
    <name type="scientific">Rahnella ecdela</name>
    <dbReference type="NCBI Taxonomy" id="2816250"/>
    <lineage>
        <taxon>Bacteria</taxon>
        <taxon>Pseudomonadati</taxon>
        <taxon>Pseudomonadota</taxon>
        <taxon>Gammaproteobacteria</taxon>
        <taxon>Enterobacterales</taxon>
        <taxon>Yersiniaceae</taxon>
        <taxon>Rahnella</taxon>
    </lineage>
</organism>
<dbReference type="RefSeq" id="WP_217150532.1">
    <property type="nucleotide sequence ID" value="NZ_JAFMOY010000131.1"/>
</dbReference>
<reference evidence="2 3" key="1">
    <citation type="submission" date="2021-03" db="EMBL/GenBank/DDBJ databases">
        <title>Five novel Rahnella species.</title>
        <authorList>
            <person name="Brady C."/>
            <person name="Asselin J."/>
            <person name="Beer S."/>
            <person name="Bruberg M.B."/>
            <person name="Crampton B."/>
            <person name="Venter S."/>
            <person name="Arnold D."/>
            <person name="Denman S."/>
        </authorList>
    </citation>
    <scope>NUCLEOTIDE SEQUENCE [LARGE SCALE GENOMIC DNA]</scope>
    <source>
        <strain evidence="2 3">FRB 231</strain>
    </source>
</reference>
<feature type="domain" description="DUF8093" evidence="1">
    <location>
        <begin position="13"/>
        <end position="147"/>
    </location>
</feature>
<keyword evidence="3" id="KW-1185">Reference proteome</keyword>
<evidence type="ECO:0000259" key="1">
    <source>
        <dbReference type="Pfam" id="PF26362"/>
    </source>
</evidence>
<dbReference type="EMBL" id="JAFMOY010000131">
    <property type="protein sequence ID" value="MBU9847145.1"/>
    <property type="molecule type" value="Genomic_DNA"/>
</dbReference>
<accession>A0ABS6LJW9</accession>
<evidence type="ECO:0000313" key="3">
    <source>
        <dbReference type="Proteomes" id="UP000739284"/>
    </source>
</evidence>
<comment type="caution">
    <text evidence="2">The sequence shown here is derived from an EMBL/GenBank/DDBJ whole genome shotgun (WGS) entry which is preliminary data.</text>
</comment>
<dbReference type="Pfam" id="PF26362">
    <property type="entry name" value="DUF8093"/>
    <property type="match status" value="1"/>
</dbReference>
<dbReference type="Proteomes" id="UP000739284">
    <property type="component" value="Unassembled WGS sequence"/>
</dbReference>
<evidence type="ECO:0000313" key="2">
    <source>
        <dbReference type="EMBL" id="MBU9847145.1"/>
    </source>
</evidence>
<gene>
    <name evidence="2" type="ORF">J1784_19280</name>
</gene>
<dbReference type="PANTHER" id="PTHR34319:SF7">
    <property type="entry name" value="HNH ENDONUCLEASE DOMAIN-CONTAINING PROTEIN"/>
    <property type="match status" value="1"/>
</dbReference>
<name>A0ABS6LJW9_9GAMM</name>
<proteinExistence type="predicted"/>
<dbReference type="InterPro" id="IPR052947">
    <property type="entry name" value="T6SS_Hcp1_domain"/>
</dbReference>
<dbReference type="InterPro" id="IPR058406">
    <property type="entry name" value="DUF8093"/>
</dbReference>
<sequence length="355" mass="39236">MFTLYKGREIEWELRPEDFAYICSPEHALEQSKTHYDLDQRNYRSRFSPFSVPERLYSRQPTWRRAQTGYVDPIYDSIKEHLQLGWLIGVDTTEQWNWVENPFYVDENGDLICDRAYLYHEWFIRQAMDAYEFAVAERQGVKALPTQKYDYGGWGSAPVQHAQSTKTINSKAAGRLLAAGGVYNGNIADYAKTAQQLGGEAPAGYDQMLNETTAGSAIAIVSAAAGLGLGRMGAAGEISQLEKLTQPQNINGFTLEQLSDGAKLLDKGDLTQAGRALQKHGGRIGSAFPPVKGNTAAINEQGQSIVDGILNDESKKVLFSNTGRFGQVTDIIATDGRGLRYDPQGKLIGFLEPPK</sequence>
<protein>
    <recommendedName>
        <fullName evidence="1">DUF8093 domain-containing protein</fullName>
    </recommendedName>
</protein>